<dbReference type="PaxDb" id="2850-Phatr49198"/>
<evidence type="ECO:0000256" key="1">
    <source>
        <dbReference type="SAM" id="MobiDB-lite"/>
    </source>
</evidence>
<evidence type="ECO:0000313" key="4">
    <source>
        <dbReference type="Proteomes" id="UP000000759"/>
    </source>
</evidence>
<dbReference type="HOGENOM" id="CLU_003958_0_0_1"/>
<dbReference type="PROSITE" id="PS51498">
    <property type="entry name" value="MABP"/>
    <property type="match status" value="1"/>
</dbReference>
<dbReference type="Proteomes" id="UP000000759">
    <property type="component" value="Chromosome 21"/>
</dbReference>
<dbReference type="EMBL" id="CM000623">
    <property type="protein sequence ID" value="EEC44614.1"/>
    <property type="molecule type" value="Genomic_DNA"/>
</dbReference>
<dbReference type="Pfam" id="PF01369">
    <property type="entry name" value="Sec7"/>
    <property type="match status" value="1"/>
</dbReference>
<sequence length="1397" mass="153400">MDTRNSAAHPIPALVANLHDDCRDHHISAQPIVNNRLSPLHAQKPPIYIQQASAIVQDIFNQMALKDSPPVNDRAPVSDSIFSAPEVINIQCHAGLMLPPSARAPNLGAFSVACGGDDGSSRTEIAGASSFGSATTAGAGSSSLPPSGRVPSVHHQNSMAGLGPAPSDPTIIPAMKMGHVHWQALASWTFEHLGITIVPFEIEANCLLAQLVSPSASLVPSPCKHGKSQNLYSRKKILSFLKPKGNAQAKREPTIRLQMFGSEYARHLSTSVLAPEKLTKPPIQRNKRKMSTRNILPINLEDADAATLAGAILDLAVTVDNKSPPDGYYRISQTATRKEFMLGYDGGSSKAKKSPMYLHVKKEPDWDKAAQRPCVTALALIFPDRSEFVPPGFSVVKIDNKPANLGGGTLANERVHLCFRRSREGNPLTGLVPLSTIHQETVPEGYTVIERTPRNHTAVLYTSGCFLAYRQRLANLETLRPFPLVESLMNGRNVSAHTTRLKCSRSDTAEDTKPLLLAYYCTGATVVAADVGRFHIMDRSTHSLLSPSSVTNRLALIESSRLNDKVKREDTTETTFKGDWDESTRGNGDESAAQSCFRMNHSAISFGSAVLTFATSHRLSPCAFRQEIDPTLPELDFIPSIETPGCRTESDINPTRLAARTAVLTPILTACYTRHGGTALVAVEGLLKLVKGKQFFRDDVKLSETSDSNSSKRLTLLDMAIQVVCDLTMTGASEILFSVCVEFVEEAVRFAKGQLQTRTIGHVLRFYLFVFLFEASVRSGTFELSYPSWQTAGEKESGNVVAEVSILDDPREDGRNFLPGGAPQRAVLGIKELISLSIVHLGKVDVTDILRSARCTSEGDAAVEEEQEPMSFLDNLLSSVVDDAVDQVERANFIQLAVCQLYRSGGSELFWHEMVNICGRGLFAKDDRLCESGRSTYILLFAVLSCLVKLSSGQLRINRMRASMLPRDRASKLLGLELILHFLECWSDEQEAVGVLNATNNVSTIKSVRTFVFCIRRMVVPCLLENTRHALEDPQIFQRVVRIVSELWSSPIYRSHCKVELGVLMEHYGVRILNLGPQFLFSTKLDLSPDCVCVSLLSQQVDLLKEITNWFSNDPKDVIEIYLNFEADTFEEVSGPIQLLQGKELKIIQKLCVGLSNIAEQASELIGDQIRENQSEILSAAKRKTSELSTVISLHRRLVHSDKNLVTGATHALRTASLEAMEMIVKSLAINAAMAMGNEFSSLLLSWTFLDSPLLDDSSRSPSVGSGSGYGELSHATKNIPDITLKYYPDEAAIERRSQTLDRRPSSKEVLETAAEIADKKTLKKAVEYLIACNVLTPSPREIATYLRVNQEKWDPVELGIYLGEGGTSSIDAEFFNSIRSLYVRAVSFVGMNVEQG</sequence>
<reference evidence="3 4" key="1">
    <citation type="journal article" date="2008" name="Nature">
        <title>The Phaeodactylum genome reveals the evolutionary history of diatom genomes.</title>
        <authorList>
            <person name="Bowler C."/>
            <person name="Allen A.E."/>
            <person name="Badger J.H."/>
            <person name="Grimwood J."/>
            <person name="Jabbari K."/>
            <person name="Kuo A."/>
            <person name="Maheswari U."/>
            <person name="Martens C."/>
            <person name="Maumus F."/>
            <person name="Otillar R.P."/>
            <person name="Rayko E."/>
            <person name="Salamov A."/>
            <person name="Vandepoele K."/>
            <person name="Beszteri B."/>
            <person name="Gruber A."/>
            <person name="Heijde M."/>
            <person name="Katinka M."/>
            <person name="Mock T."/>
            <person name="Valentin K."/>
            <person name="Verret F."/>
            <person name="Berges J.A."/>
            <person name="Brownlee C."/>
            <person name="Cadoret J.P."/>
            <person name="Chiovitti A."/>
            <person name="Choi C.J."/>
            <person name="Coesel S."/>
            <person name="De Martino A."/>
            <person name="Detter J.C."/>
            <person name="Durkin C."/>
            <person name="Falciatore A."/>
            <person name="Fournet J."/>
            <person name="Haruta M."/>
            <person name="Huysman M.J."/>
            <person name="Jenkins B.D."/>
            <person name="Jiroutova K."/>
            <person name="Jorgensen R.E."/>
            <person name="Joubert Y."/>
            <person name="Kaplan A."/>
            <person name="Kroger N."/>
            <person name="Kroth P.G."/>
            <person name="La Roche J."/>
            <person name="Lindquist E."/>
            <person name="Lommer M."/>
            <person name="Martin-Jezequel V."/>
            <person name="Lopez P.J."/>
            <person name="Lucas S."/>
            <person name="Mangogna M."/>
            <person name="McGinnis K."/>
            <person name="Medlin L.K."/>
            <person name="Montsant A."/>
            <person name="Oudot-Le Secq M.P."/>
            <person name="Napoli C."/>
            <person name="Obornik M."/>
            <person name="Parker M.S."/>
            <person name="Petit J.L."/>
            <person name="Porcel B.M."/>
            <person name="Poulsen N."/>
            <person name="Robison M."/>
            <person name="Rychlewski L."/>
            <person name="Rynearson T.A."/>
            <person name="Schmutz J."/>
            <person name="Shapiro H."/>
            <person name="Siaut M."/>
            <person name="Stanley M."/>
            <person name="Sussman M.R."/>
            <person name="Taylor A.R."/>
            <person name="Vardi A."/>
            <person name="von Dassow P."/>
            <person name="Vyverman W."/>
            <person name="Willis A."/>
            <person name="Wyrwicz L.S."/>
            <person name="Rokhsar D.S."/>
            <person name="Weissenbach J."/>
            <person name="Armbrust E.V."/>
            <person name="Green B.R."/>
            <person name="Van de Peer Y."/>
            <person name="Grigoriev I.V."/>
        </authorList>
    </citation>
    <scope>NUCLEOTIDE SEQUENCE [LARGE SCALE GENOMIC DNA]</scope>
    <source>
        <strain evidence="3 4">CCAP 1055/1</strain>
    </source>
</reference>
<gene>
    <name evidence="3" type="ORF">PHATRDRAFT_49198</name>
</gene>
<feature type="domain" description="MABP" evidence="2">
    <location>
        <begin position="309"/>
        <end position="473"/>
    </location>
</feature>
<proteinExistence type="predicted"/>
<dbReference type="InterPro" id="IPR035999">
    <property type="entry name" value="Sec7_dom_sf"/>
</dbReference>
<dbReference type="GO" id="GO:0005737">
    <property type="term" value="C:cytoplasm"/>
    <property type="evidence" value="ECO:0007669"/>
    <property type="project" value="UniProtKB-ARBA"/>
</dbReference>
<dbReference type="InterPro" id="IPR032691">
    <property type="entry name" value="Mon2/Sec7/BIG1-like_HUS"/>
</dbReference>
<dbReference type="GO" id="GO:0032012">
    <property type="term" value="P:regulation of ARF protein signal transduction"/>
    <property type="evidence" value="ECO:0007669"/>
    <property type="project" value="InterPro"/>
</dbReference>
<organism evidence="3 4">
    <name type="scientific">Phaeodactylum tricornutum (strain CCAP 1055/1)</name>
    <dbReference type="NCBI Taxonomy" id="556484"/>
    <lineage>
        <taxon>Eukaryota</taxon>
        <taxon>Sar</taxon>
        <taxon>Stramenopiles</taxon>
        <taxon>Ochrophyta</taxon>
        <taxon>Bacillariophyta</taxon>
        <taxon>Bacillariophyceae</taxon>
        <taxon>Bacillariophycidae</taxon>
        <taxon>Naviculales</taxon>
        <taxon>Phaeodactylaceae</taxon>
        <taxon>Phaeodactylum</taxon>
    </lineage>
</organism>
<feature type="compositionally biased region" description="Low complexity" evidence="1">
    <location>
        <begin position="136"/>
        <end position="147"/>
    </location>
</feature>
<dbReference type="RefSeq" id="XP_002183945.1">
    <property type="nucleotide sequence ID" value="XM_002183909.1"/>
</dbReference>
<dbReference type="eggNOG" id="KOG0929">
    <property type="taxonomic scope" value="Eukaryota"/>
</dbReference>
<dbReference type="OrthoDB" id="430364at2759"/>
<dbReference type="KEGG" id="pti:PHATRDRAFT_49198"/>
<dbReference type="Gene3D" id="2.100.10.50">
    <property type="match status" value="1"/>
</dbReference>
<dbReference type="InParanoid" id="B7G9T2"/>
<reference evidence="4" key="2">
    <citation type="submission" date="2008-08" db="EMBL/GenBank/DDBJ databases">
        <authorList>
            <consortium name="Diatom Consortium"/>
            <person name="Grigoriev I."/>
            <person name="Grimwood J."/>
            <person name="Kuo A."/>
            <person name="Otillar R.P."/>
            <person name="Salamov A."/>
            <person name="Detter J.C."/>
            <person name="Lindquist E."/>
            <person name="Shapiro H."/>
            <person name="Lucas S."/>
            <person name="Glavina del Rio T."/>
            <person name="Pitluck S."/>
            <person name="Rokhsar D."/>
            <person name="Bowler C."/>
        </authorList>
    </citation>
    <scope>GENOME REANNOTATION</scope>
    <source>
        <strain evidence="4">CCAP 1055/1</strain>
    </source>
</reference>
<dbReference type="InterPro" id="IPR023341">
    <property type="entry name" value="MABP"/>
</dbReference>
<dbReference type="Pfam" id="PF12783">
    <property type="entry name" value="Sec7-like_HUS"/>
    <property type="match status" value="1"/>
</dbReference>
<evidence type="ECO:0000259" key="2">
    <source>
        <dbReference type="PROSITE" id="PS51498"/>
    </source>
</evidence>
<dbReference type="SUPFAM" id="SSF48425">
    <property type="entry name" value="Sec7 domain"/>
    <property type="match status" value="1"/>
</dbReference>
<accession>B7G9T2</accession>
<protein>
    <recommendedName>
        <fullName evidence="2">MABP domain-containing protein</fullName>
    </recommendedName>
</protein>
<dbReference type="Gene3D" id="1.10.220.20">
    <property type="match status" value="1"/>
</dbReference>
<dbReference type="GeneID" id="7195510"/>
<dbReference type="InterPro" id="IPR000904">
    <property type="entry name" value="Sec7_dom"/>
</dbReference>
<name>B7G9T2_PHATC</name>
<evidence type="ECO:0000313" key="3">
    <source>
        <dbReference type="EMBL" id="EEC44614.1"/>
    </source>
</evidence>
<dbReference type="GO" id="GO:0005085">
    <property type="term" value="F:guanyl-nucleotide exchange factor activity"/>
    <property type="evidence" value="ECO:0007669"/>
    <property type="project" value="InterPro"/>
</dbReference>
<feature type="region of interest" description="Disordered" evidence="1">
    <location>
        <begin position="136"/>
        <end position="166"/>
    </location>
</feature>
<keyword evidence="4" id="KW-1185">Reference proteome</keyword>